<comment type="caution">
    <text evidence="3">The sequence shown here is derived from an EMBL/GenBank/DDBJ whole genome shotgun (WGS) entry which is preliminary data.</text>
</comment>
<feature type="transmembrane region" description="Helical" evidence="1">
    <location>
        <begin position="230"/>
        <end position="251"/>
    </location>
</feature>
<evidence type="ECO:0000313" key="4">
    <source>
        <dbReference type="Proteomes" id="UP001075354"/>
    </source>
</evidence>
<dbReference type="AlphaFoldDB" id="A0AAV7X405"/>
<feature type="chain" id="PRO_5043496502" description="Gustatory receptor" evidence="2">
    <location>
        <begin position="21"/>
        <end position="302"/>
    </location>
</feature>
<gene>
    <name evidence="3" type="ORF">ONE63_011228</name>
</gene>
<accession>A0AAV7X405</accession>
<feature type="signal peptide" evidence="2">
    <location>
        <begin position="1"/>
        <end position="20"/>
    </location>
</feature>
<evidence type="ECO:0008006" key="5">
    <source>
        <dbReference type="Google" id="ProtNLM"/>
    </source>
</evidence>
<sequence length="302" mass="34503">MPMIWMLRLFLMLPVSITTSDTFRFRWRSSIMVATFGTWTLLVVVAYYAVRYRIDPLIDTTKHFHLWDTVPKYASAVNFCYIFFMPFTCWTTADRAVAFVEYWSIFEAEMRAALQARVSLARVTRRAWCWCAAGVGLPLLLVILSLFTLPGEVLWLSPVLLHSFVFMTLGNAFWLLCCSTFARVADYQAGRLRSDLRRLGMRGLRAHRSIWQGMARTLDMMSASWGRTQMLLLAISFVNLTSIAFLFTHFIVDNVWESPVSWLATLMLLSAISIIAICNSAHVATSGVRNPTILTQPIRVRG</sequence>
<protein>
    <recommendedName>
        <fullName evidence="5">Gustatory receptor</fullName>
    </recommendedName>
</protein>
<keyword evidence="1" id="KW-1133">Transmembrane helix</keyword>
<dbReference type="Proteomes" id="UP001075354">
    <property type="component" value="Unassembled WGS sequence"/>
</dbReference>
<feature type="transmembrane region" description="Helical" evidence="1">
    <location>
        <begin position="263"/>
        <end position="284"/>
    </location>
</feature>
<feature type="transmembrane region" description="Helical" evidence="1">
    <location>
        <begin position="127"/>
        <end position="147"/>
    </location>
</feature>
<name>A0AAV7X405_9NEOP</name>
<feature type="transmembrane region" description="Helical" evidence="1">
    <location>
        <begin position="30"/>
        <end position="50"/>
    </location>
</feature>
<dbReference type="EMBL" id="JAPTSV010000747">
    <property type="protein sequence ID" value="KAJ1519172.1"/>
    <property type="molecule type" value="Genomic_DNA"/>
</dbReference>
<evidence type="ECO:0000313" key="3">
    <source>
        <dbReference type="EMBL" id="KAJ1519172.1"/>
    </source>
</evidence>
<keyword evidence="1" id="KW-0472">Membrane</keyword>
<organism evidence="3 4">
    <name type="scientific">Megalurothrips usitatus</name>
    <name type="common">bean blossom thrips</name>
    <dbReference type="NCBI Taxonomy" id="439358"/>
    <lineage>
        <taxon>Eukaryota</taxon>
        <taxon>Metazoa</taxon>
        <taxon>Ecdysozoa</taxon>
        <taxon>Arthropoda</taxon>
        <taxon>Hexapoda</taxon>
        <taxon>Insecta</taxon>
        <taxon>Pterygota</taxon>
        <taxon>Neoptera</taxon>
        <taxon>Paraneoptera</taxon>
        <taxon>Thysanoptera</taxon>
        <taxon>Terebrantia</taxon>
        <taxon>Thripoidea</taxon>
        <taxon>Thripidae</taxon>
        <taxon>Megalurothrips</taxon>
    </lineage>
</organism>
<reference evidence="3" key="1">
    <citation type="submission" date="2022-12" db="EMBL/GenBank/DDBJ databases">
        <title>Chromosome-level genome assembly of the bean flower thrips Megalurothrips usitatus.</title>
        <authorList>
            <person name="Ma L."/>
            <person name="Liu Q."/>
            <person name="Li H."/>
            <person name="Cai W."/>
        </authorList>
    </citation>
    <scope>NUCLEOTIDE SEQUENCE</scope>
    <source>
        <strain evidence="3">Cailab_2022a</strain>
    </source>
</reference>
<keyword evidence="4" id="KW-1185">Reference proteome</keyword>
<proteinExistence type="predicted"/>
<feature type="transmembrane region" description="Helical" evidence="1">
    <location>
        <begin position="159"/>
        <end position="184"/>
    </location>
</feature>
<evidence type="ECO:0000256" key="2">
    <source>
        <dbReference type="SAM" id="SignalP"/>
    </source>
</evidence>
<keyword evidence="2" id="KW-0732">Signal</keyword>
<keyword evidence="1" id="KW-0812">Transmembrane</keyword>
<evidence type="ECO:0000256" key="1">
    <source>
        <dbReference type="SAM" id="Phobius"/>
    </source>
</evidence>